<dbReference type="Pfam" id="PF01966">
    <property type="entry name" value="HD"/>
    <property type="match status" value="1"/>
</dbReference>
<proteinExistence type="predicted"/>
<gene>
    <name evidence="3" type="ORF">SPI_00861</name>
</gene>
<organism evidence="3 4">
    <name type="scientific">Niveomyces insectorum RCEF 264</name>
    <dbReference type="NCBI Taxonomy" id="1081102"/>
    <lineage>
        <taxon>Eukaryota</taxon>
        <taxon>Fungi</taxon>
        <taxon>Dikarya</taxon>
        <taxon>Ascomycota</taxon>
        <taxon>Pezizomycotina</taxon>
        <taxon>Sordariomycetes</taxon>
        <taxon>Hypocreomycetidae</taxon>
        <taxon>Hypocreales</taxon>
        <taxon>Cordycipitaceae</taxon>
        <taxon>Niveomyces</taxon>
    </lineage>
</organism>
<dbReference type="SUPFAM" id="SSF109604">
    <property type="entry name" value="HD-domain/PDEase-like"/>
    <property type="match status" value="1"/>
</dbReference>
<feature type="domain" description="HD/PDEase" evidence="2">
    <location>
        <begin position="41"/>
        <end position="207"/>
    </location>
</feature>
<dbReference type="PANTHER" id="PTHR33594:SF1">
    <property type="entry name" value="HD_PDEASE DOMAIN-CONTAINING PROTEIN"/>
    <property type="match status" value="1"/>
</dbReference>
<dbReference type="InterPro" id="IPR006674">
    <property type="entry name" value="HD_domain"/>
</dbReference>
<evidence type="ECO:0000313" key="4">
    <source>
        <dbReference type="Proteomes" id="UP000076874"/>
    </source>
</evidence>
<dbReference type="PANTHER" id="PTHR33594">
    <property type="entry name" value="SUPERFAMILY HYDROLASE, PUTATIVE (AFU_ORTHOLOGUE AFUA_1G03035)-RELATED"/>
    <property type="match status" value="1"/>
</dbReference>
<name>A0A168AFE0_9HYPO</name>
<evidence type="ECO:0000256" key="1">
    <source>
        <dbReference type="SAM" id="MobiDB-lite"/>
    </source>
</evidence>
<dbReference type="EMBL" id="AZHD01000001">
    <property type="protein sequence ID" value="OAA68666.1"/>
    <property type="molecule type" value="Genomic_DNA"/>
</dbReference>
<feature type="region of interest" description="Disordered" evidence="1">
    <location>
        <begin position="91"/>
        <end position="116"/>
    </location>
</feature>
<sequence>MASLESVPALAGPDADLFTLAGDPLVEAVTAAVRAHMTRYDGSHDFHHIRRVVGLARHLTAAEEARGVVVNRRLVVLAALLHDVGDHKYADVSVDEGTPGERGHGQHPGDEDGATLDPASASVAAVLRRCAAVAAASPAATATAACPPDLVRQVCLVCRHVSWSTETKTAASAAATAALAARHPELAIVQDADRLDALGAVGLARCFAFGATARASQAAGAKPETGASRTLDASLDHVDSKLVRVEARMKTVAGRQLARERTERLRTFQAWFRDEAAWAVPNPLDEINGAGGPQ</sequence>
<dbReference type="AlphaFoldDB" id="A0A168AFE0"/>
<comment type="caution">
    <text evidence="3">The sequence shown here is derived from an EMBL/GenBank/DDBJ whole genome shotgun (WGS) entry which is preliminary data.</text>
</comment>
<feature type="compositionally biased region" description="Basic and acidic residues" evidence="1">
    <location>
        <begin position="99"/>
        <end position="110"/>
    </location>
</feature>
<keyword evidence="4" id="KW-1185">Reference proteome</keyword>
<accession>A0A168AFE0</accession>
<dbReference type="STRING" id="1081102.A0A168AFE0"/>
<dbReference type="InterPro" id="IPR003607">
    <property type="entry name" value="HD/PDEase_dom"/>
</dbReference>
<dbReference type="Gene3D" id="1.10.3210.50">
    <property type="match status" value="1"/>
</dbReference>
<dbReference type="OrthoDB" id="16547at2759"/>
<dbReference type="SMART" id="SM00471">
    <property type="entry name" value="HDc"/>
    <property type="match status" value="1"/>
</dbReference>
<dbReference type="CDD" id="cd00077">
    <property type="entry name" value="HDc"/>
    <property type="match status" value="1"/>
</dbReference>
<dbReference type="Proteomes" id="UP000076874">
    <property type="component" value="Unassembled WGS sequence"/>
</dbReference>
<protein>
    <submittedName>
        <fullName evidence="3">HD domain protein</fullName>
    </submittedName>
</protein>
<evidence type="ECO:0000313" key="3">
    <source>
        <dbReference type="EMBL" id="OAA68666.1"/>
    </source>
</evidence>
<dbReference type="Gene3D" id="1.10.472.50">
    <property type="entry name" value="HD-domain/PDEase-like"/>
    <property type="match status" value="1"/>
</dbReference>
<evidence type="ECO:0000259" key="2">
    <source>
        <dbReference type="SMART" id="SM00471"/>
    </source>
</evidence>
<reference evidence="3 4" key="1">
    <citation type="journal article" date="2016" name="Genome Biol. Evol.">
        <title>Divergent and convergent evolution of fungal pathogenicity.</title>
        <authorList>
            <person name="Shang Y."/>
            <person name="Xiao G."/>
            <person name="Zheng P."/>
            <person name="Cen K."/>
            <person name="Zhan S."/>
            <person name="Wang C."/>
        </authorList>
    </citation>
    <scope>NUCLEOTIDE SEQUENCE [LARGE SCALE GENOMIC DNA]</scope>
    <source>
        <strain evidence="3 4">RCEF 264</strain>
    </source>
</reference>